<evidence type="ECO:0000259" key="8">
    <source>
        <dbReference type="Pfam" id="PF07926"/>
    </source>
</evidence>
<feature type="region of interest" description="Disordered" evidence="7">
    <location>
        <begin position="2086"/>
        <end position="2338"/>
    </location>
</feature>
<feature type="coiled-coil region" evidence="6">
    <location>
        <begin position="584"/>
        <end position="611"/>
    </location>
</feature>
<proteinExistence type="inferred from homology"/>
<comment type="similarity">
    <text evidence="2">Belongs to the TPR family.</text>
</comment>
<name>A0A3Q0KR67_SCHMA</name>
<feature type="coiled-coil region" evidence="6">
    <location>
        <begin position="293"/>
        <end position="369"/>
    </location>
</feature>
<evidence type="ECO:0000256" key="4">
    <source>
        <dbReference type="ARBA" id="ARBA00023054"/>
    </source>
</evidence>
<feature type="compositionally biased region" description="Acidic residues" evidence="7">
    <location>
        <begin position="2192"/>
        <end position="2208"/>
    </location>
</feature>
<dbReference type="GO" id="GO:0017056">
    <property type="term" value="F:structural constituent of nuclear pore"/>
    <property type="evidence" value="ECO:0007669"/>
    <property type="project" value="TreeGrafter"/>
</dbReference>
<dbReference type="InParanoid" id="A0A3Q0KR67"/>
<evidence type="ECO:0000256" key="6">
    <source>
        <dbReference type="SAM" id="Coils"/>
    </source>
</evidence>
<feature type="compositionally biased region" description="Polar residues" evidence="7">
    <location>
        <begin position="2151"/>
        <end position="2170"/>
    </location>
</feature>
<dbReference type="STRING" id="6183.A0A3Q0KR67"/>
<feature type="coiled-coil region" evidence="6">
    <location>
        <begin position="421"/>
        <end position="490"/>
    </location>
</feature>
<evidence type="ECO:0000256" key="5">
    <source>
        <dbReference type="ARBA" id="ARBA00023242"/>
    </source>
</evidence>
<dbReference type="GO" id="GO:0006406">
    <property type="term" value="P:mRNA export from nucleus"/>
    <property type="evidence" value="ECO:0007669"/>
    <property type="project" value="TreeGrafter"/>
</dbReference>
<reference evidence="11" key="1">
    <citation type="journal article" date="2012" name="PLoS Negl. Trop. Dis.">
        <title>A systematically improved high quality genome and transcriptome of the human blood fluke Schistosoma mansoni.</title>
        <authorList>
            <person name="Protasio A.V."/>
            <person name="Tsai I.J."/>
            <person name="Babbage A."/>
            <person name="Nichol S."/>
            <person name="Hunt M."/>
            <person name="Aslett M.A."/>
            <person name="De Silva N."/>
            <person name="Velarde G.S."/>
            <person name="Anderson T.J."/>
            <person name="Clark R.C."/>
            <person name="Davidson C."/>
            <person name="Dillon G.P."/>
            <person name="Holroyd N.E."/>
            <person name="LoVerde P.T."/>
            <person name="Lloyd C."/>
            <person name="McQuillan J."/>
            <person name="Oliveira G."/>
            <person name="Otto T.D."/>
            <person name="Parker-Manuel S.J."/>
            <person name="Quail M.A."/>
            <person name="Wilson R.A."/>
            <person name="Zerlotini A."/>
            <person name="Dunne D.W."/>
            <person name="Berriman M."/>
        </authorList>
    </citation>
    <scope>NUCLEOTIDE SEQUENCE [LARGE SCALE GENOMIC DNA]</scope>
    <source>
        <strain evidence="11">Puerto Rican</strain>
    </source>
</reference>
<evidence type="ECO:0000256" key="7">
    <source>
        <dbReference type="SAM" id="MobiDB-lite"/>
    </source>
</evidence>
<dbReference type="Pfam" id="PF25785">
    <property type="entry name" value="TPR"/>
    <property type="match status" value="1"/>
</dbReference>
<feature type="compositionally biased region" description="Acidic residues" evidence="7">
    <location>
        <begin position="2221"/>
        <end position="2235"/>
    </location>
</feature>
<dbReference type="InterPro" id="IPR012929">
    <property type="entry name" value="Nucleoprot-TPR/MLP1-2_dom"/>
</dbReference>
<evidence type="ECO:0000259" key="10">
    <source>
        <dbReference type="Pfam" id="PF25785"/>
    </source>
</evidence>
<feature type="region of interest" description="Disordered" evidence="7">
    <location>
        <begin position="1656"/>
        <end position="1681"/>
    </location>
</feature>
<evidence type="ECO:0000256" key="1">
    <source>
        <dbReference type="ARBA" id="ARBA00004123"/>
    </source>
</evidence>
<dbReference type="PANTHER" id="PTHR18898">
    <property type="entry name" value="NUCLEOPROTEIN TPR-RELATED"/>
    <property type="match status" value="1"/>
</dbReference>
<feature type="domain" description="NUA/TPR/MLP1-2-like" evidence="10">
    <location>
        <begin position="484"/>
        <end position="610"/>
    </location>
</feature>
<dbReference type="Proteomes" id="UP000008854">
    <property type="component" value="Unassembled WGS sequence"/>
</dbReference>
<dbReference type="InterPro" id="IPR057577">
    <property type="entry name" value="Nucleoprot-TPR/MLP1_dom"/>
</dbReference>
<feature type="compositionally biased region" description="Polar residues" evidence="7">
    <location>
        <begin position="2450"/>
        <end position="2464"/>
    </location>
</feature>
<evidence type="ECO:0000256" key="2">
    <source>
        <dbReference type="ARBA" id="ARBA00005274"/>
    </source>
</evidence>
<keyword evidence="4 6" id="KW-0175">Coiled coil</keyword>
<evidence type="ECO:0000313" key="11">
    <source>
        <dbReference type="Proteomes" id="UP000008854"/>
    </source>
</evidence>
<feature type="domain" description="Nucleoprotein TPR/MLP1-2" evidence="8">
    <location>
        <begin position="1076"/>
        <end position="1201"/>
    </location>
</feature>
<dbReference type="GO" id="GO:0034399">
    <property type="term" value="C:nuclear periphery"/>
    <property type="evidence" value="ECO:0007669"/>
    <property type="project" value="UniProtKB-ARBA"/>
</dbReference>
<feature type="compositionally biased region" description="Polar residues" evidence="7">
    <location>
        <begin position="2093"/>
        <end position="2106"/>
    </location>
</feature>
<accession>A0A3Q0KR67</accession>
<dbReference type="FunCoup" id="A0A3Q0KR67">
    <property type="interactions" value="2533"/>
</dbReference>
<protein>
    <recommendedName>
        <fullName evidence="3">Nucleoprotein TPR</fullName>
    </recommendedName>
</protein>
<feature type="coiled-coil region" evidence="6">
    <location>
        <begin position="1270"/>
        <end position="1469"/>
    </location>
</feature>
<evidence type="ECO:0000259" key="9">
    <source>
        <dbReference type="Pfam" id="PF25481"/>
    </source>
</evidence>
<dbReference type="GO" id="GO:0006606">
    <property type="term" value="P:protein import into nucleus"/>
    <property type="evidence" value="ECO:0007669"/>
    <property type="project" value="InterPro"/>
</dbReference>
<feature type="compositionally biased region" description="Polar residues" evidence="7">
    <location>
        <begin position="2310"/>
        <end position="2324"/>
    </location>
</feature>
<feature type="compositionally biased region" description="Acidic residues" evidence="7">
    <location>
        <begin position="2108"/>
        <end position="2127"/>
    </location>
</feature>
<sequence length="2511" mass="281401">MAGFESLCSYGGITEEEIGLVEPELVTKLNIAFDNIYHDGEVAKEELAKLQKAQENSALHFSEEQYKLKSASEELEKKLKECNDALYAIEEKLHNVNAEKEDFRTKLSDCLSVNNELNLAIRGLENEKEILSDQLKNKLGLIDSLTSDISELRTEAENVRKLKIEMMLKSEDIIGRESSIKAQEARWSDELSNLQRHNDWLEERLQQTTDQLLTVRRDSYQKSYSLEAELGLRNVELENSKQCIERLETNVKKLTQANDEYIVKLKLVSLAYLSISQVTDEQIKMEQLYGNEIEAQKQLIKLYKGQVKELEEKNEELSNAVSSIQGLLKEAYENVSRLENENSFLQAKCSEANSKLQTATENLASELERSQHLLDKFRVDGLSEEELRQLNPSVAATLSALKRGHSLTQLYADYVQVVEDRDQLKLDKQRLTEYVEQMVDELKEKAPLLRNQQEEYRKLQTELKELTSCYECATKKLEETQLQKRESERRAGFYHRETCRLKQTCSDLSKQVKSLLYEVEVSRGTVIRSEGDFCAKSDTRDSNQPNDQPVPDSSMDITNVSSMLENLASSAMIIDDHLVTWKNLDELQSQNQRLLCVARDLAAQLEKHEQEDSDTIKRISELSSRVETLSGELDVVRLAAREARTEANMFSQQRDQYRALLRKYDIDISDKEELSSAQSQESILDDVNPLSRCMVNNKTPNKGSPPSNGSSAVIERLEGALSSLQAEFARYREDKLESDNVYTTTVDSLRREYNEARLLNQKLSSQLDFTHEKLRASEANVAGYKQEITILREMNARYSTSAASSEAELSRLRDELTHTSDRLTTAEVDARHFSRQLEAMRANETRLKQEIDSLRRHDQIHSQLMHQLQSIQGSLEQRESMDRSSNERKIEQLEKQLSTANSALIDASKASQIAQQTLQHELTLSRESLESSGREIQQLNTRIRDLEERLAAVKPHDGNMEPNLSESSPECSKKAQIRVREMEHEIESLKSSLESSRQQSDRMKTLAEQAEERLKEIVEENKRLEEHFSRDMCETKQRCEFLEAQLDLERTERQNLVNENIRTTEEAHKLNADLRRELASLQNELESSRTRYESALQVEAGAKAEIESHQQAAQEARDKYERELTLHAHDVELLTAVRSQLDSIKMHSSELEQELNESRSKAETAMADLKIQSELWESEKQELNRQLKQGQEEQNLLQDQIIQLTQQMVSLRKSLDKSNISSEDRMSSTQDIESINSDIKTSEELLQVIGYLRRQKNMADVAHEAASAEVSRLLLRVSSLESQKENLQSQIDNERKAAELAMETARKHSEVMERVEQLNLVTESNRLLRHEREVLRSKLSDAENQLAKLNDEVGPLKQSNSDLIAQKDILIYDKRSLEEERDRWKERCSRLVETAQRMDPEQYRLACNERDELQRRLNRAEEEVQNNANKLCELKNESDDQIKKLNDLLESVRNSYQEAEQKISSFSVQENLLKEDLSAKETTIMKLREIGRKYRQETEVLRRKLNDSRSDEAQLQTTNEALTEAKADLVTLRSDYSSLRTQYDLLEASVTEALQFLDEVKARESVITIMNSSVEGSDIEINSNMSNGQKVVNEFRRLLSGLCNEIDRLQQHSDSQKERLLRTQLIESQLTKSQKDCTELRARLIELQSNSVHPQTVSVSLQTSGAPSPATSNLQESESQDGVQITHTFVPRTLALGASPTNQITGNQLHFETPTCLNVTDGSSTETTSSVVSQSIPAWIMRAGATVQPVHPTPAITPPNSLAGPKQTAEIRPITSNVAAVMPTPAPSVPMLITSGQSENVPICGPSSIAICSPVSDTTVGLSASLFTSCDQNATSLLRNTFLRRGNILNQPQSNILTPVSSHPTYPACSSNVPTSAPRSTTVSITGKRRFEESCPNSNVDSMLHIIPPVDDNMVSTSEVSRNSENSFLSAINTNNFHQQQFTPSSIPSESKRIRQAMVSGPSTSVSFTQASPSPIVLGRSPFGISVPATTPLHATASRLVAGQQEPSSSTLGTLTVATGVAGIITPGTFETSESVEQSSNEAGVEMEQTTASDTVTRRELDENARGEIDIPAMDCHTENIEVGESEVRTSDQHITSPMKPTSSTLEEVCESSDEEQECYSENDAFYDADQRESGSMDDDYVESDSKDSSFDANNNNNIRFSTVPTTSRPSEFVTEDLCKQEVDTVYNESYAPEEGEAEDYMEEGDYDEYGREDEANCDSYTEDEEEEEEGEQEVIELSSGSDDDTQPRDADGEEHYSSGVDNYGNEETNEHTAPTDVGVPENVGDCYERVGGNDGQLHYETNSTEKSDSTSQISEKAPTSLNTEMEPVSSSKSLLGESSIPSLFSSSGLPKTSGSLLGSSGLFSGFKPSSLTVPYSVATTESGLPSSSCTGLFKSFLPVNTVPSSTTTPLLFKPSTFSASIAASKESQSSGDSSTSRPKIQPIVWDSFDPSTAQSSISDSACTSGPVRRKKWCPVASVPRATRRSSLPTSRGCATGKPGSIRGGLPPRRG</sequence>
<evidence type="ECO:0000256" key="3">
    <source>
        <dbReference type="ARBA" id="ARBA00019789"/>
    </source>
</evidence>
<feature type="region of interest" description="Disordered" evidence="7">
    <location>
        <begin position="2032"/>
        <end position="2054"/>
    </location>
</feature>
<keyword evidence="5" id="KW-0539">Nucleus</keyword>
<dbReference type="Pfam" id="PF07926">
    <property type="entry name" value="TPR_MLP1_2"/>
    <property type="match status" value="1"/>
</dbReference>
<dbReference type="PANTHER" id="PTHR18898:SF2">
    <property type="entry name" value="NUCLEOPROTEIN TPR"/>
    <property type="match status" value="1"/>
</dbReference>
<feature type="coiled-coil region" evidence="6">
    <location>
        <begin position="795"/>
        <end position="857"/>
    </location>
</feature>
<reference evidence="12" key="2">
    <citation type="submission" date="2018-12" db="UniProtKB">
        <authorList>
            <consortium name="WormBaseParasite"/>
        </authorList>
    </citation>
    <scope>IDENTIFICATION</scope>
    <source>
        <strain evidence="12">Puerto Rican</strain>
    </source>
</reference>
<feature type="compositionally biased region" description="Polar residues" evidence="7">
    <location>
        <begin position="2424"/>
        <end position="2439"/>
    </location>
</feature>
<keyword evidence="11" id="KW-1185">Reference proteome</keyword>
<feature type="region of interest" description="Disordered" evidence="7">
    <location>
        <begin position="533"/>
        <end position="556"/>
    </location>
</feature>
<dbReference type="GO" id="GO:1901673">
    <property type="term" value="P:regulation of mitotic spindle assembly"/>
    <property type="evidence" value="ECO:0007669"/>
    <property type="project" value="TreeGrafter"/>
</dbReference>
<feature type="coiled-coil region" evidence="6">
    <location>
        <begin position="72"/>
        <end position="162"/>
    </location>
</feature>
<feature type="coiled-coil region" evidence="6">
    <location>
        <begin position="237"/>
        <end position="264"/>
    </location>
</feature>
<feature type="domain" description="Nucleoprotein TPR/MPL1" evidence="9">
    <location>
        <begin position="177"/>
        <end position="254"/>
    </location>
</feature>
<feature type="coiled-coil region" evidence="6">
    <location>
        <begin position="714"/>
        <end position="766"/>
    </location>
</feature>
<dbReference type="Pfam" id="PF25481">
    <property type="entry name" value="Nucleoprot-TPR"/>
    <property type="match status" value="1"/>
</dbReference>
<feature type="coiled-coil region" evidence="6">
    <location>
        <begin position="883"/>
        <end position="1207"/>
    </location>
</feature>
<dbReference type="GO" id="GO:0005643">
    <property type="term" value="C:nuclear pore"/>
    <property type="evidence" value="ECO:0007669"/>
    <property type="project" value="UniProtKB-ARBA"/>
</dbReference>
<evidence type="ECO:0000313" key="12">
    <source>
        <dbReference type="WBParaSite" id="Smp_160850.1"/>
    </source>
</evidence>
<comment type="subcellular location">
    <subcellularLocation>
        <location evidence="1">Nucleus</location>
    </subcellularLocation>
</comment>
<feature type="coiled-coil region" evidence="6">
    <location>
        <begin position="1592"/>
        <end position="1650"/>
    </location>
</feature>
<dbReference type="WBParaSite" id="Smp_160850.1">
    <property type="protein sequence ID" value="Smp_160850.1"/>
    <property type="gene ID" value="Smp_160850"/>
</dbReference>
<organism evidence="11 12">
    <name type="scientific">Schistosoma mansoni</name>
    <name type="common">Blood fluke</name>
    <dbReference type="NCBI Taxonomy" id="6183"/>
    <lineage>
        <taxon>Eukaryota</taxon>
        <taxon>Metazoa</taxon>
        <taxon>Spiralia</taxon>
        <taxon>Lophotrochozoa</taxon>
        <taxon>Platyhelminthes</taxon>
        <taxon>Trematoda</taxon>
        <taxon>Digenea</taxon>
        <taxon>Strigeidida</taxon>
        <taxon>Schistosomatoidea</taxon>
        <taxon>Schistosomatidae</taxon>
        <taxon>Schistosoma</taxon>
    </lineage>
</organism>
<feature type="region of interest" description="Disordered" evidence="7">
    <location>
        <begin position="2424"/>
        <end position="2511"/>
    </location>
</feature>
<feature type="compositionally biased region" description="Basic and acidic residues" evidence="7">
    <location>
        <begin position="2246"/>
        <end position="2257"/>
    </location>
</feature>
<dbReference type="AlphaFoldDB" id="A0A3Q0KR67"/>
<dbReference type="InterPro" id="IPR057974">
    <property type="entry name" value="NUA/TPR/MLP1-2-like_dom"/>
</dbReference>